<organism evidence="6 7">
    <name type="scientific">Hyphomicrobium album</name>
    <dbReference type="NCBI Taxonomy" id="2665159"/>
    <lineage>
        <taxon>Bacteria</taxon>
        <taxon>Pseudomonadati</taxon>
        <taxon>Pseudomonadota</taxon>
        <taxon>Alphaproteobacteria</taxon>
        <taxon>Hyphomicrobiales</taxon>
        <taxon>Hyphomicrobiaceae</taxon>
        <taxon>Hyphomicrobium</taxon>
    </lineage>
</organism>
<keyword evidence="5" id="KW-0406">Ion transport</keyword>
<dbReference type="Gene3D" id="3.40.50.1980">
    <property type="entry name" value="Nitrogenase molybdenum iron protein domain"/>
    <property type="match status" value="2"/>
</dbReference>
<evidence type="ECO:0000256" key="5">
    <source>
        <dbReference type="ARBA" id="ARBA00022906"/>
    </source>
</evidence>
<dbReference type="InterPro" id="IPR050492">
    <property type="entry name" value="Bact_metal-bind_prot9"/>
</dbReference>
<dbReference type="Proteomes" id="UP000440694">
    <property type="component" value="Unassembled WGS sequence"/>
</dbReference>
<dbReference type="SUPFAM" id="SSF53807">
    <property type="entry name" value="Helical backbone' metal receptor"/>
    <property type="match status" value="1"/>
</dbReference>
<proteinExistence type="inferred from homology"/>
<comment type="caution">
    <text evidence="6">The sequence shown here is derived from an EMBL/GenBank/DDBJ whole genome shotgun (WGS) entry which is preliminary data.</text>
</comment>
<evidence type="ECO:0000256" key="4">
    <source>
        <dbReference type="ARBA" id="ARBA00022729"/>
    </source>
</evidence>
<gene>
    <name evidence="6" type="ORF">GIW81_07665</name>
</gene>
<dbReference type="PANTHER" id="PTHR42953:SF3">
    <property type="entry name" value="HIGH-AFFINITY ZINC UPTAKE SYSTEM PROTEIN ZNUA"/>
    <property type="match status" value="1"/>
</dbReference>
<dbReference type="InterPro" id="IPR006127">
    <property type="entry name" value="ZnuA-like"/>
</dbReference>
<keyword evidence="5" id="KW-0864">Zinc transport</keyword>
<dbReference type="EMBL" id="WMBQ01000001">
    <property type="protein sequence ID" value="MTD94212.1"/>
    <property type="molecule type" value="Genomic_DNA"/>
</dbReference>
<evidence type="ECO:0000313" key="7">
    <source>
        <dbReference type="Proteomes" id="UP000440694"/>
    </source>
</evidence>
<dbReference type="Pfam" id="PF01297">
    <property type="entry name" value="ZnuA"/>
    <property type="match status" value="1"/>
</dbReference>
<reference evidence="6 7" key="1">
    <citation type="submission" date="2019-11" db="EMBL/GenBank/DDBJ databases">
        <title>Identification of a novel strain.</title>
        <authorList>
            <person name="Xu Q."/>
            <person name="Wang G."/>
        </authorList>
    </citation>
    <scope>NUCLEOTIDE SEQUENCE [LARGE SCALE GENOMIC DNA]</scope>
    <source>
        <strain evidence="7">xq</strain>
    </source>
</reference>
<keyword evidence="3" id="KW-0813">Transport</keyword>
<accession>A0A6I3KKF2</accession>
<evidence type="ECO:0000256" key="1">
    <source>
        <dbReference type="ARBA" id="ARBA00011028"/>
    </source>
</evidence>
<sequence>MAGAPWTLGQTVLGAFAARLRQVVLATALVAVLGPAMARAEVTDVVVTIKPIHSLVAQVMQGVGVPVLLVDGAASPHSFSLRPSQVRAINRAGVFIRVSERLEPFTGKIVRSLPDDVQLVTLADMPGVRLLSRREDGSFDDHVHVAGDSHDAVKDSHLWLDPDNAKVIGNYVAGVLSARYPQHAERFKANAERLRGEIDALTSELEAVTQPLRDRPFVVFHDAYQYFDARFRLDAVGSITVSPEVQPSAKRLTELRRKIRSLKAVCVFAEPFFQPALVAAVIEDTDARAGTLDPEGLSLEPGPRLYFQLMRNLAASLKSCLTPAT</sequence>
<dbReference type="GO" id="GO:0006829">
    <property type="term" value="P:zinc ion transport"/>
    <property type="evidence" value="ECO:0007669"/>
    <property type="project" value="UniProtKB-KW"/>
</dbReference>
<dbReference type="GO" id="GO:0046872">
    <property type="term" value="F:metal ion binding"/>
    <property type="evidence" value="ECO:0007669"/>
    <property type="project" value="InterPro"/>
</dbReference>
<dbReference type="AlphaFoldDB" id="A0A6I3KKF2"/>
<keyword evidence="7" id="KW-1185">Reference proteome</keyword>
<dbReference type="PANTHER" id="PTHR42953">
    <property type="entry name" value="HIGH-AFFINITY ZINC UPTAKE SYSTEM PROTEIN ZNUA-RELATED"/>
    <property type="match status" value="1"/>
</dbReference>
<name>A0A6I3KKF2_9HYPH</name>
<keyword evidence="4" id="KW-0732">Signal</keyword>
<protein>
    <recommendedName>
        <fullName evidence="2">High-affinity zinc uptake system protein ZnuA</fullName>
    </recommendedName>
</protein>
<dbReference type="RefSeq" id="WP_154738667.1">
    <property type="nucleotide sequence ID" value="NZ_WMBQ01000001.1"/>
</dbReference>
<comment type="similarity">
    <text evidence="1">Belongs to the bacterial solute-binding protein 9 family.</text>
</comment>
<evidence type="ECO:0000313" key="6">
    <source>
        <dbReference type="EMBL" id="MTD94212.1"/>
    </source>
</evidence>
<evidence type="ECO:0000256" key="3">
    <source>
        <dbReference type="ARBA" id="ARBA00022448"/>
    </source>
</evidence>
<keyword evidence="5" id="KW-0862">Zinc</keyword>
<evidence type="ECO:0000256" key="2">
    <source>
        <dbReference type="ARBA" id="ARBA00015915"/>
    </source>
</evidence>